<sequence>MAVKRKDKTDNHDTPAKNKRIRQEKVGDFSDDEDLSDIDDADIFNGIRIPVELPPIKSAEENPGPRMVITEIVANNFKSYFGEVTIGKFHKVRTSFHVLSCK</sequence>
<dbReference type="EnsemblMetazoa" id="XM_003248853.4">
    <property type="protein sequence ID" value="XP_003248901.4"/>
    <property type="gene ID" value="LOC100575955"/>
</dbReference>
<dbReference type="AlphaFoldDB" id="A0A8R1W7L7"/>
<evidence type="ECO:0000313" key="3">
    <source>
        <dbReference type="Proteomes" id="UP000007819"/>
    </source>
</evidence>
<dbReference type="Proteomes" id="UP000007819">
    <property type="component" value="Unassembled WGS sequence"/>
</dbReference>
<accession>A0A8R1W7L7</accession>
<proteinExistence type="predicted"/>
<name>A0A8R1W7L7_ACYPI</name>
<reference evidence="3" key="1">
    <citation type="submission" date="2010-06" db="EMBL/GenBank/DDBJ databases">
        <authorList>
            <person name="Jiang H."/>
            <person name="Abraham K."/>
            <person name="Ali S."/>
            <person name="Alsbrooks S.L."/>
            <person name="Anim B.N."/>
            <person name="Anosike U.S."/>
            <person name="Attaway T."/>
            <person name="Bandaranaike D.P."/>
            <person name="Battles P.K."/>
            <person name="Bell S.N."/>
            <person name="Bell A.V."/>
            <person name="Beltran B."/>
            <person name="Bickham C."/>
            <person name="Bustamante Y."/>
            <person name="Caleb T."/>
            <person name="Canada A."/>
            <person name="Cardenas V."/>
            <person name="Carter K."/>
            <person name="Chacko J."/>
            <person name="Chandrabose M.N."/>
            <person name="Chavez D."/>
            <person name="Chavez A."/>
            <person name="Chen L."/>
            <person name="Chu H.-S."/>
            <person name="Claassen K.J."/>
            <person name="Cockrell R."/>
            <person name="Collins M."/>
            <person name="Cooper J.A."/>
            <person name="Cree A."/>
            <person name="Curry S.M."/>
            <person name="Da Y."/>
            <person name="Dao M.D."/>
            <person name="Das B."/>
            <person name="Davila M.-L."/>
            <person name="Davy-Carroll L."/>
            <person name="Denson S."/>
            <person name="Dinh H."/>
            <person name="Ebong V.E."/>
            <person name="Edwards J.R."/>
            <person name="Egan A."/>
            <person name="El-Daye J."/>
            <person name="Escobedo L."/>
            <person name="Fernandez S."/>
            <person name="Fernando P.R."/>
            <person name="Flagg N."/>
            <person name="Forbes L.D."/>
            <person name="Fowler R.G."/>
            <person name="Fu Q."/>
            <person name="Gabisi R.A."/>
            <person name="Ganer J."/>
            <person name="Garbino Pronczuk A."/>
            <person name="Garcia R.M."/>
            <person name="Garner T."/>
            <person name="Garrett T.E."/>
            <person name="Gonzalez D.A."/>
            <person name="Hamid H."/>
            <person name="Hawkins E.S."/>
            <person name="Hirani K."/>
            <person name="Hogues M.E."/>
            <person name="Hollins B."/>
            <person name="Hsiao C.-H."/>
            <person name="Jabil R."/>
            <person name="James M.L."/>
            <person name="Jhangiani S.N."/>
            <person name="Johnson B."/>
            <person name="Johnson Q."/>
            <person name="Joshi V."/>
            <person name="Kalu J.B."/>
            <person name="Kam C."/>
            <person name="Kashfia A."/>
            <person name="Keebler J."/>
            <person name="Kisamo H."/>
            <person name="Kovar C.L."/>
            <person name="Lago L.A."/>
            <person name="Lai C.-Y."/>
            <person name="Laidlaw J."/>
            <person name="Lara F."/>
            <person name="Le T.-K."/>
            <person name="Lee S.L."/>
            <person name="Legall F.H."/>
            <person name="Lemon S.J."/>
            <person name="Lewis L.R."/>
            <person name="Li B."/>
            <person name="Liu Y."/>
            <person name="Liu Y.-S."/>
            <person name="Lopez J."/>
            <person name="Lozado R.J."/>
            <person name="Lu J."/>
            <person name="Madu R.C."/>
            <person name="Maheshwari M."/>
            <person name="Maheshwari R."/>
            <person name="Malloy K."/>
            <person name="Martinez E."/>
            <person name="Mathew T."/>
            <person name="Mercado I.C."/>
            <person name="Mercado C."/>
            <person name="Meyer B."/>
            <person name="Montgomery K."/>
            <person name="Morgan M.B."/>
            <person name="Munidasa M."/>
            <person name="Nazareth L.V."/>
            <person name="Nelson J."/>
            <person name="Ng B.M."/>
            <person name="Nguyen N.B."/>
            <person name="Nguyen P.Q."/>
            <person name="Nguyen T."/>
            <person name="Obregon M."/>
            <person name="Okwuonu G.O."/>
            <person name="Onwere C.G."/>
            <person name="Orozco G."/>
            <person name="Parra A."/>
            <person name="Patel S."/>
            <person name="Patil S."/>
            <person name="Perez A."/>
            <person name="Perez Y."/>
            <person name="Pham C."/>
            <person name="Primus E.L."/>
            <person name="Pu L.-L."/>
            <person name="Puazo M."/>
            <person name="Qin X."/>
            <person name="Quiroz J.B."/>
            <person name="Reese J."/>
            <person name="Richards S."/>
            <person name="Rives C.M."/>
            <person name="Robberts R."/>
            <person name="Ruiz S.J."/>
            <person name="Ruiz M.J."/>
            <person name="Santibanez J."/>
            <person name="Schneider B.W."/>
            <person name="Sisson I."/>
            <person name="Smith M."/>
            <person name="Sodergren E."/>
            <person name="Song X.-Z."/>
            <person name="Song B.B."/>
            <person name="Summersgill H."/>
            <person name="Thelus R."/>
            <person name="Thornton R.D."/>
            <person name="Trejos Z.Y."/>
            <person name="Usmani K."/>
            <person name="Vattathil S."/>
            <person name="Villasana D."/>
            <person name="Walker D.L."/>
            <person name="Wang S."/>
            <person name="Wang K."/>
            <person name="White C.S."/>
            <person name="Williams A.C."/>
            <person name="Williamson J."/>
            <person name="Wilson K."/>
            <person name="Woghiren I.O."/>
            <person name="Woodworth J.R."/>
            <person name="Worley K.C."/>
            <person name="Wright R.A."/>
            <person name="Wu W."/>
            <person name="Young L."/>
            <person name="Zhang L."/>
            <person name="Zhang J."/>
            <person name="Zhu Y."/>
            <person name="Muzny D.M."/>
            <person name="Weinstock G."/>
            <person name="Gibbs R.A."/>
        </authorList>
    </citation>
    <scope>NUCLEOTIDE SEQUENCE [LARGE SCALE GENOMIC DNA]</scope>
    <source>
        <strain evidence="3">LSR1</strain>
    </source>
</reference>
<evidence type="ECO:0000256" key="1">
    <source>
        <dbReference type="SAM" id="MobiDB-lite"/>
    </source>
</evidence>
<keyword evidence="3" id="KW-1185">Reference proteome</keyword>
<dbReference type="OrthoDB" id="5575062at2759"/>
<feature type="region of interest" description="Disordered" evidence="1">
    <location>
        <begin position="1"/>
        <end position="37"/>
    </location>
</feature>
<protein>
    <submittedName>
        <fullName evidence="2">Uncharacterized protein</fullName>
    </submittedName>
</protein>
<dbReference type="KEGG" id="api:100575955"/>
<organism evidence="2 3">
    <name type="scientific">Acyrthosiphon pisum</name>
    <name type="common">Pea aphid</name>
    <dbReference type="NCBI Taxonomy" id="7029"/>
    <lineage>
        <taxon>Eukaryota</taxon>
        <taxon>Metazoa</taxon>
        <taxon>Ecdysozoa</taxon>
        <taxon>Arthropoda</taxon>
        <taxon>Hexapoda</taxon>
        <taxon>Insecta</taxon>
        <taxon>Pterygota</taxon>
        <taxon>Neoptera</taxon>
        <taxon>Paraneoptera</taxon>
        <taxon>Hemiptera</taxon>
        <taxon>Sternorrhyncha</taxon>
        <taxon>Aphidomorpha</taxon>
        <taxon>Aphidoidea</taxon>
        <taxon>Aphididae</taxon>
        <taxon>Macrosiphini</taxon>
        <taxon>Acyrthosiphon</taxon>
    </lineage>
</organism>
<dbReference type="RefSeq" id="XP_003248901.4">
    <property type="nucleotide sequence ID" value="XM_003248853.4"/>
</dbReference>
<evidence type="ECO:0000313" key="2">
    <source>
        <dbReference type="EnsemblMetazoa" id="XP_003248901.4"/>
    </source>
</evidence>
<feature type="compositionally biased region" description="Basic and acidic residues" evidence="1">
    <location>
        <begin position="7"/>
        <end position="28"/>
    </location>
</feature>
<reference evidence="2" key="2">
    <citation type="submission" date="2022-06" db="UniProtKB">
        <authorList>
            <consortium name="EnsemblMetazoa"/>
        </authorList>
    </citation>
    <scope>IDENTIFICATION</scope>
</reference>
<dbReference type="GeneID" id="100575955"/>